<proteinExistence type="predicted"/>
<dbReference type="Proteomes" id="UP000294558">
    <property type="component" value="Unassembled WGS sequence"/>
</dbReference>
<evidence type="ECO:0000313" key="2">
    <source>
        <dbReference type="Proteomes" id="UP000294558"/>
    </source>
</evidence>
<comment type="caution">
    <text evidence="1">The sequence shown here is derived from an EMBL/GenBank/DDBJ whole genome shotgun (WGS) entry which is preliminary data.</text>
</comment>
<reference evidence="1 2" key="1">
    <citation type="submission" date="2019-03" db="EMBL/GenBank/DDBJ databases">
        <title>Sequencing the genomes of 1000 actinobacteria strains.</title>
        <authorList>
            <person name="Klenk H.-P."/>
        </authorList>
    </citation>
    <scope>NUCLEOTIDE SEQUENCE [LARGE SCALE GENOMIC DNA]</scope>
    <source>
        <strain evidence="1 2">DSM 18936</strain>
    </source>
</reference>
<keyword evidence="2" id="KW-1185">Reference proteome</keyword>
<accession>A0A4R7HX03</accession>
<evidence type="ECO:0000313" key="1">
    <source>
        <dbReference type="EMBL" id="TDT14716.1"/>
    </source>
</evidence>
<dbReference type="AlphaFoldDB" id="A0A4R7HX03"/>
<sequence length="46" mass="4827">MALNRARTGAERAVSTLATNARSGLAGPGDALARRITRTVDFSQEP</sequence>
<organism evidence="1 2">
    <name type="scientific">Ilumatobacter fluminis</name>
    <dbReference type="NCBI Taxonomy" id="467091"/>
    <lineage>
        <taxon>Bacteria</taxon>
        <taxon>Bacillati</taxon>
        <taxon>Actinomycetota</taxon>
        <taxon>Acidimicrobiia</taxon>
        <taxon>Acidimicrobiales</taxon>
        <taxon>Ilumatobacteraceae</taxon>
        <taxon>Ilumatobacter</taxon>
    </lineage>
</organism>
<dbReference type="EMBL" id="SOAU01000001">
    <property type="protein sequence ID" value="TDT14716.1"/>
    <property type="molecule type" value="Genomic_DNA"/>
</dbReference>
<gene>
    <name evidence="1" type="ORF">BDK89_0271</name>
</gene>
<protein>
    <submittedName>
        <fullName evidence="1">Uncharacterized protein</fullName>
    </submittedName>
</protein>
<name>A0A4R7HX03_9ACTN</name>